<feature type="region of interest" description="Disordered" evidence="1">
    <location>
        <begin position="1094"/>
        <end position="1130"/>
    </location>
</feature>
<feature type="compositionally biased region" description="Polar residues" evidence="1">
    <location>
        <begin position="567"/>
        <end position="582"/>
    </location>
</feature>
<dbReference type="PROSITE" id="PS00108">
    <property type="entry name" value="PROTEIN_KINASE_ST"/>
    <property type="match status" value="1"/>
</dbReference>
<dbReference type="InterPro" id="IPR051043">
    <property type="entry name" value="Sulfatase_Mod_Factor_Kinase"/>
</dbReference>
<evidence type="ECO:0000313" key="4">
    <source>
        <dbReference type="EMBL" id="QDU69533.1"/>
    </source>
</evidence>
<feature type="domain" description="Protein kinase" evidence="2">
    <location>
        <begin position="59"/>
        <end position="334"/>
    </location>
</feature>
<feature type="region of interest" description="Disordered" evidence="1">
    <location>
        <begin position="565"/>
        <end position="605"/>
    </location>
</feature>
<dbReference type="InterPro" id="IPR005532">
    <property type="entry name" value="SUMF_dom"/>
</dbReference>
<proteinExistence type="predicted"/>
<evidence type="ECO:0000259" key="2">
    <source>
        <dbReference type="PROSITE" id="PS50011"/>
    </source>
</evidence>
<organism evidence="4 5">
    <name type="scientific">Engelhardtia mirabilis</name>
    <dbReference type="NCBI Taxonomy" id="2528011"/>
    <lineage>
        <taxon>Bacteria</taxon>
        <taxon>Pseudomonadati</taxon>
        <taxon>Planctomycetota</taxon>
        <taxon>Planctomycetia</taxon>
        <taxon>Planctomycetia incertae sedis</taxon>
        <taxon>Engelhardtia</taxon>
    </lineage>
</organism>
<evidence type="ECO:0000256" key="1">
    <source>
        <dbReference type="SAM" id="MobiDB-lite"/>
    </source>
</evidence>
<dbReference type="SMART" id="SM00220">
    <property type="entry name" value="S_TKc"/>
    <property type="match status" value="1"/>
</dbReference>
<protein>
    <submittedName>
        <fullName evidence="4">Serine/threonine-protein kinase AfsK</fullName>
        <ecNumber evidence="4">2.7.11.1</ecNumber>
    </submittedName>
</protein>
<keyword evidence="5" id="KW-1185">Reference proteome</keyword>
<name>A0A518BRE1_9BACT</name>
<dbReference type="GO" id="GO:0004674">
    <property type="term" value="F:protein serine/threonine kinase activity"/>
    <property type="evidence" value="ECO:0007669"/>
    <property type="project" value="UniProtKB-EC"/>
</dbReference>
<dbReference type="InterPro" id="IPR042095">
    <property type="entry name" value="SUMF_sf"/>
</dbReference>
<dbReference type="GO" id="GO:0005524">
    <property type="term" value="F:ATP binding"/>
    <property type="evidence" value="ECO:0007669"/>
    <property type="project" value="InterPro"/>
</dbReference>
<dbReference type="Pfam" id="PF00069">
    <property type="entry name" value="Pkinase"/>
    <property type="match status" value="1"/>
</dbReference>
<sequence>MTRSKPCLVERLRRLKESHPDLTLPEWRVRSRNASDGAGALLAEFETAVANSETLGVERELGRVIGAGAQGVCVEMGSETILKLFLPRDWLRPDRIDRDSERRAHKRLADCRGVVRCRASGTITISSIATTYHALVLDRVDGQGLAEAIVDEAHDLQTRLRWFESIATAVFDLHDRAGFVHLDLKPENVCLVDRGLPRVLDLGLARSSHVEIRAKAAEPLGSIGYGAPEQFPINDDSPSIDKAADLFALGQLLVTLVRRKALYPGPMDAQAYARWLREGLASALERLPQEFVDCGSTAELAMAARANLSIDPAGRPHNADDLRRAVERSLDPLLGHTSTTSSGPRDPDADAQRTRLELVRLETERADLLQIVTEQEASRIVLEDVYVQLSLIETAREHDARANDLIQALQESGGAAAPLAKMTLDEALADHRRILVVGGAGSGKTTLLRRRARALLDGASNPSATLEPILVRLRDLDHVPLPPADQRPGQPATLLQWIAAWHAEELRRRRLTEDHALTAAHLAQLVDRDAVLLLLDGFDELSRERQTEFAQLFDEWARDGFAGYQSAGDSSTAPSRSPSVTASEAGARVVLSSRPNSLPTSNDDERSFEGFVRAEVQDLDGELRQKLARRLFAHIGGSAGKGGGAFIERLADDGPPEFSELRSLASTPVMLTLLVLVHLARGADLPSRRVLLYHEAVDELIRRFLRRRDPALAGWNGAMVRSCLTRIAWRTQCQEDEKASAWNATRNVEAWIAEWLEEVRGLAPVAARAAAPDLLELFHERSGLLVEPENPTQRFVHRSIGEFLAATALAERERDEVEQTLEEHLADPHWENTLQMAAALLADPSLGARGNARRLGQILDRAVFGAVSGPGAEQGPTPSPAPADLNRVRGLAPILSELRVLELGPGLLESLRARRNGHLCAWAEDPRFAIADRVAAGDALGLLGPPTDAEEPGGDLRLRGERRWVAVGGEPKLEIQRWPVLVGEYARFLAACGPRSPQGSHALRSAARAAEGWPFDDEADRKLALEGLRKLAREGKVDEPGNWSRQLRGPSNLPVAEVNWIEAVAYCAWLGSLEREAGWVVMLPTEKLWERAARAGRPAPSEADQDYPWRSDFNSERANTKEGGLERTTPVGVFVGGHTADGAWDMAGNVWEWTLTQFDERYGSVNRVMRGGSFANPAGHARCGSRVIGLRSVRPRYFGFRAARTITP</sequence>
<dbReference type="PANTHER" id="PTHR23150:SF19">
    <property type="entry name" value="FORMYLGLYCINE-GENERATING ENZYME"/>
    <property type="match status" value="1"/>
</dbReference>
<dbReference type="Gene3D" id="1.10.510.10">
    <property type="entry name" value="Transferase(Phosphotransferase) domain 1"/>
    <property type="match status" value="1"/>
</dbReference>
<gene>
    <name evidence="4" type="primary">afsK</name>
    <name evidence="4" type="ORF">Pla133_46530</name>
</gene>
<dbReference type="GO" id="GO:0120147">
    <property type="term" value="F:formylglycine-generating oxidase activity"/>
    <property type="evidence" value="ECO:0007669"/>
    <property type="project" value="TreeGrafter"/>
</dbReference>
<dbReference type="InterPro" id="IPR000719">
    <property type="entry name" value="Prot_kinase_dom"/>
</dbReference>
<dbReference type="SUPFAM" id="SSF52540">
    <property type="entry name" value="P-loop containing nucleoside triphosphate hydrolases"/>
    <property type="match status" value="1"/>
</dbReference>
<dbReference type="InterPro" id="IPR008271">
    <property type="entry name" value="Ser/Thr_kinase_AS"/>
</dbReference>
<keyword evidence="4" id="KW-0418">Kinase</keyword>
<dbReference type="Pfam" id="PF03781">
    <property type="entry name" value="FGE-sulfatase"/>
    <property type="match status" value="1"/>
</dbReference>
<dbReference type="SUPFAM" id="SSF56436">
    <property type="entry name" value="C-type lectin-like"/>
    <property type="match status" value="1"/>
</dbReference>
<dbReference type="EC" id="2.7.11.1" evidence="4"/>
<dbReference type="InterPro" id="IPR007111">
    <property type="entry name" value="NACHT_NTPase"/>
</dbReference>
<feature type="compositionally biased region" description="Basic and acidic residues" evidence="1">
    <location>
        <begin position="1107"/>
        <end position="1125"/>
    </location>
</feature>
<dbReference type="Gene3D" id="3.90.1580.10">
    <property type="entry name" value="paralog of FGE (formylglycine-generating enzyme)"/>
    <property type="match status" value="1"/>
</dbReference>
<dbReference type="PROSITE" id="PS50837">
    <property type="entry name" value="NACHT"/>
    <property type="match status" value="1"/>
</dbReference>
<evidence type="ECO:0000259" key="3">
    <source>
        <dbReference type="PROSITE" id="PS50837"/>
    </source>
</evidence>
<dbReference type="InterPro" id="IPR027417">
    <property type="entry name" value="P-loop_NTPase"/>
</dbReference>
<dbReference type="KEGG" id="pbap:Pla133_46530"/>
<dbReference type="InterPro" id="IPR011009">
    <property type="entry name" value="Kinase-like_dom_sf"/>
</dbReference>
<dbReference type="AlphaFoldDB" id="A0A518BRE1"/>
<dbReference type="InterPro" id="IPR016187">
    <property type="entry name" value="CTDL_fold"/>
</dbReference>
<reference evidence="4 5" key="1">
    <citation type="submission" date="2019-02" db="EMBL/GenBank/DDBJ databases">
        <title>Deep-cultivation of Planctomycetes and their phenomic and genomic characterization uncovers novel biology.</title>
        <authorList>
            <person name="Wiegand S."/>
            <person name="Jogler M."/>
            <person name="Boedeker C."/>
            <person name="Pinto D."/>
            <person name="Vollmers J."/>
            <person name="Rivas-Marin E."/>
            <person name="Kohn T."/>
            <person name="Peeters S.H."/>
            <person name="Heuer A."/>
            <person name="Rast P."/>
            <person name="Oberbeckmann S."/>
            <person name="Bunk B."/>
            <person name="Jeske O."/>
            <person name="Meyerdierks A."/>
            <person name="Storesund J.E."/>
            <person name="Kallscheuer N."/>
            <person name="Luecker S."/>
            <person name="Lage O.M."/>
            <person name="Pohl T."/>
            <person name="Merkel B.J."/>
            <person name="Hornburger P."/>
            <person name="Mueller R.-W."/>
            <person name="Bruemmer F."/>
            <person name="Labrenz M."/>
            <person name="Spormann A.M."/>
            <person name="Op den Camp H."/>
            <person name="Overmann J."/>
            <person name="Amann R."/>
            <person name="Jetten M.S.M."/>
            <person name="Mascher T."/>
            <person name="Medema M.H."/>
            <person name="Devos D.P."/>
            <person name="Kaster A.-K."/>
            <person name="Ovreas L."/>
            <person name="Rohde M."/>
            <person name="Galperin M.Y."/>
            <person name="Jogler C."/>
        </authorList>
    </citation>
    <scope>NUCLEOTIDE SEQUENCE [LARGE SCALE GENOMIC DNA]</scope>
    <source>
        <strain evidence="4 5">Pla133</strain>
    </source>
</reference>
<keyword evidence="4" id="KW-0808">Transferase</keyword>
<evidence type="ECO:0000313" key="5">
    <source>
        <dbReference type="Proteomes" id="UP000316921"/>
    </source>
</evidence>
<dbReference type="EMBL" id="CP036287">
    <property type="protein sequence ID" value="QDU69533.1"/>
    <property type="molecule type" value="Genomic_DNA"/>
</dbReference>
<dbReference type="PANTHER" id="PTHR23150">
    <property type="entry name" value="SULFATASE MODIFYING FACTOR 1, 2"/>
    <property type="match status" value="1"/>
</dbReference>
<dbReference type="PROSITE" id="PS50011">
    <property type="entry name" value="PROTEIN_KINASE_DOM"/>
    <property type="match status" value="1"/>
</dbReference>
<dbReference type="SUPFAM" id="SSF56112">
    <property type="entry name" value="Protein kinase-like (PK-like)"/>
    <property type="match status" value="1"/>
</dbReference>
<dbReference type="Proteomes" id="UP000316921">
    <property type="component" value="Chromosome"/>
</dbReference>
<dbReference type="Pfam" id="PF05729">
    <property type="entry name" value="NACHT"/>
    <property type="match status" value="1"/>
</dbReference>
<dbReference type="Gene3D" id="3.40.50.300">
    <property type="entry name" value="P-loop containing nucleotide triphosphate hydrolases"/>
    <property type="match status" value="1"/>
</dbReference>
<feature type="domain" description="NACHT" evidence="3">
    <location>
        <begin position="432"/>
        <end position="597"/>
    </location>
</feature>
<accession>A0A518BRE1</accession>